<protein>
    <submittedName>
        <fullName evidence="7">CD63 antigen</fullName>
    </submittedName>
</protein>
<evidence type="ECO:0000256" key="6">
    <source>
        <dbReference type="SAM" id="Phobius"/>
    </source>
</evidence>
<dbReference type="Pfam" id="PF00335">
    <property type="entry name" value="Tetraspanin"/>
    <property type="match status" value="1"/>
</dbReference>
<dbReference type="PANTHER" id="PTHR19282:SF534">
    <property type="entry name" value="TETRASPANIN FAMILY-RELATED"/>
    <property type="match status" value="1"/>
</dbReference>
<feature type="transmembrane region" description="Helical" evidence="6">
    <location>
        <begin position="50"/>
        <end position="70"/>
    </location>
</feature>
<evidence type="ECO:0000313" key="7">
    <source>
        <dbReference type="EMBL" id="ACO12044.1"/>
    </source>
</evidence>
<feature type="transmembrane region" description="Helical" evidence="6">
    <location>
        <begin position="82"/>
        <end position="103"/>
    </location>
</feature>
<dbReference type="PANTHER" id="PTHR19282">
    <property type="entry name" value="TETRASPANIN"/>
    <property type="match status" value="1"/>
</dbReference>
<organism evidence="7">
    <name type="scientific">Lepeophtheirus salmonis</name>
    <name type="common">Salmon louse</name>
    <name type="synonym">Caligus salmonis</name>
    <dbReference type="NCBI Taxonomy" id="72036"/>
    <lineage>
        <taxon>Eukaryota</taxon>
        <taxon>Metazoa</taxon>
        <taxon>Ecdysozoa</taxon>
        <taxon>Arthropoda</taxon>
        <taxon>Crustacea</taxon>
        <taxon>Multicrustacea</taxon>
        <taxon>Hexanauplia</taxon>
        <taxon>Copepoda</taxon>
        <taxon>Siphonostomatoida</taxon>
        <taxon>Caligidae</taxon>
        <taxon>Lepeophtheirus</taxon>
    </lineage>
</organism>
<reference evidence="7" key="1">
    <citation type="submission" date="2009-06" db="EMBL/GenBank/DDBJ databases">
        <title>Lepeophtheirus salmonis ESTs and full-length cDNAs.</title>
        <authorList>
            <person name="Yasuike M."/>
            <person name="von Schalburg K."/>
            <person name="Cooper G."/>
            <person name="Leong J."/>
            <person name="Jones S.R.M."/>
            <person name="Koop B.F."/>
        </authorList>
    </citation>
    <scope>NUCLEOTIDE SEQUENCE</scope>
    <source>
        <strain evidence="7">Pacific form</strain>
        <tissue evidence="7">Whole</tissue>
    </source>
</reference>
<keyword evidence="3 6" id="KW-1133">Transmembrane helix</keyword>
<evidence type="ECO:0000256" key="4">
    <source>
        <dbReference type="ARBA" id="ARBA00023136"/>
    </source>
</evidence>
<accession>C1BSP1</accession>
<keyword evidence="4 6" id="KW-0472">Membrane</keyword>
<name>C1BSP1_LEPSM</name>
<proteinExistence type="evidence at transcript level"/>
<dbReference type="InterPro" id="IPR008952">
    <property type="entry name" value="Tetraspanin_EC2_sf"/>
</dbReference>
<feature type="region of interest" description="Disordered" evidence="5">
    <location>
        <begin position="255"/>
        <end position="300"/>
    </location>
</feature>
<evidence type="ECO:0000256" key="2">
    <source>
        <dbReference type="ARBA" id="ARBA00022692"/>
    </source>
</evidence>
<feature type="transmembrane region" description="Helical" evidence="6">
    <location>
        <begin position="213"/>
        <end position="239"/>
    </location>
</feature>
<dbReference type="EMBL" id="BT077620">
    <property type="protein sequence ID" value="ACO12044.1"/>
    <property type="molecule type" value="mRNA"/>
</dbReference>
<dbReference type="GO" id="GO:0005886">
    <property type="term" value="C:plasma membrane"/>
    <property type="evidence" value="ECO:0007669"/>
    <property type="project" value="TreeGrafter"/>
</dbReference>
<dbReference type="PRINTS" id="PR00259">
    <property type="entry name" value="TMFOUR"/>
</dbReference>
<gene>
    <name evidence="7" type="primary">CD63</name>
</gene>
<sequence>MATGRKYTALIWFLDVFLLLISTALIYLGTSLIVFYNIDRLDFETSWYSAVPYFMICTGIANFLTALYGFAASSAEKRMHLISHAVILLILFVVQIVAIFAALELRSDINNDTVENTNMFDAMVNYERDEVVKERWDTLHRQYHCCGGINYNVGYMIWTNVPPQYANSVPDSCCLHVAKGCGRNILLNHEVASEKIFVHGCYTMMADKLDNEVVPLCLGYTGVGTIIALIQILIAVLALSRSASIKRKHKYADSSKSIHGSYDGLHLSPSTPRSERTRLNPVSIPQPTFISTKSSDATVL</sequence>
<keyword evidence="2 6" id="KW-0812">Transmembrane</keyword>
<dbReference type="SUPFAM" id="SSF48652">
    <property type="entry name" value="Tetraspanin"/>
    <property type="match status" value="1"/>
</dbReference>
<dbReference type="OrthoDB" id="6134317at2759"/>
<evidence type="ECO:0000256" key="3">
    <source>
        <dbReference type="ARBA" id="ARBA00022989"/>
    </source>
</evidence>
<dbReference type="AlphaFoldDB" id="C1BSP1"/>
<feature type="transmembrane region" description="Helical" evidence="6">
    <location>
        <begin position="12"/>
        <end position="38"/>
    </location>
</feature>
<dbReference type="Gene3D" id="1.10.1450.10">
    <property type="entry name" value="Tetraspanin"/>
    <property type="match status" value="1"/>
</dbReference>
<feature type="compositionally biased region" description="Polar residues" evidence="5">
    <location>
        <begin position="283"/>
        <end position="300"/>
    </location>
</feature>
<evidence type="ECO:0000256" key="1">
    <source>
        <dbReference type="ARBA" id="ARBA00004141"/>
    </source>
</evidence>
<dbReference type="InterPro" id="IPR018499">
    <property type="entry name" value="Tetraspanin/Peripherin"/>
</dbReference>
<evidence type="ECO:0000256" key="5">
    <source>
        <dbReference type="SAM" id="MobiDB-lite"/>
    </source>
</evidence>
<comment type="subcellular location">
    <subcellularLocation>
        <location evidence="1">Membrane</location>
        <topology evidence="1">Multi-pass membrane protein</topology>
    </subcellularLocation>
</comment>